<protein>
    <submittedName>
        <fullName evidence="1">Uncharacterized protein</fullName>
    </submittedName>
</protein>
<dbReference type="Proteomes" id="UP001626550">
    <property type="component" value="Unassembled WGS sequence"/>
</dbReference>
<proteinExistence type="predicted"/>
<comment type="caution">
    <text evidence="1">The sequence shown here is derived from an EMBL/GenBank/DDBJ whole genome shotgun (WGS) entry which is preliminary data.</text>
</comment>
<gene>
    <name evidence="1" type="ORF">Ciccas_002130</name>
</gene>
<evidence type="ECO:0000313" key="1">
    <source>
        <dbReference type="EMBL" id="KAL3319212.1"/>
    </source>
</evidence>
<organism evidence="1 2">
    <name type="scientific">Cichlidogyrus casuarinus</name>
    <dbReference type="NCBI Taxonomy" id="1844966"/>
    <lineage>
        <taxon>Eukaryota</taxon>
        <taxon>Metazoa</taxon>
        <taxon>Spiralia</taxon>
        <taxon>Lophotrochozoa</taxon>
        <taxon>Platyhelminthes</taxon>
        <taxon>Monogenea</taxon>
        <taxon>Monopisthocotylea</taxon>
        <taxon>Dactylogyridea</taxon>
        <taxon>Ancyrocephalidae</taxon>
        <taxon>Cichlidogyrus</taxon>
    </lineage>
</organism>
<name>A0ABD2QIP7_9PLAT</name>
<dbReference type="EMBL" id="JBJKFK010000159">
    <property type="protein sequence ID" value="KAL3319212.1"/>
    <property type="molecule type" value="Genomic_DNA"/>
</dbReference>
<dbReference type="AlphaFoldDB" id="A0ABD2QIP7"/>
<reference evidence="1 2" key="1">
    <citation type="submission" date="2024-11" db="EMBL/GenBank/DDBJ databases">
        <title>Adaptive evolution of stress response genes in parasites aligns with host niche diversity.</title>
        <authorList>
            <person name="Hahn C."/>
            <person name="Resl P."/>
        </authorList>
    </citation>
    <scope>NUCLEOTIDE SEQUENCE [LARGE SCALE GENOMIC DNA]</scope>
    <source>
        <strain evidence="1">EGGRZ-B1_66</strain>
        <tissue evidence="1">Body</tissue>
    </source>
</reference>
<accession>A0ABD2QIP7</accession>
<sequence length="60" mass="7750">MNRKETADKVGDFFFNRWGMFCYQRYQVKTCKRWRLWFCTEYQVHEETRVYYPLEYQPIY</sequence>
<keyword evidence="2" id="KW-1185">Reference proteome</keyword>
<evidence type="ECO:0000313" key="2">
    <source>
        <dbReference type="Proteomes" id="UP001626550"/>
    </source>
</evidence>